<evidence type="ECO:0000313" key="2">
    <source>
        <dbReference type="Proteomes" id="UP001283341"/>
    </source>
</evidence>
<keyword evidence="2" id="KW-1185">Reference proteome</keyword>
<reference evidence="1" key="2">
    <citation type="submission" date="2023-06" db="EMBL/GenBank/DDBJ databases">
        <authorList>
            <consortium name="Lawrence Berkeley National Laboratory"/>
            <person name="Haridas S."/>
            <person name="Hensen N."/>
            <person name="Bonometti L."/>
            <person name="Westerberg I."/>
            <person name="Brannstrom I.O."/>
            <person name="Guillou S."/>
            <person name="Cros-Aarteil S."/>
            <person name="Calhoun S."/>
            <person name="Kuo A."/>
            <person name="Mondo S."/>
            <person name="Pangilinan J."/>
            <person name="Riley R."/>
            <person name="Labutti K."/>
            <person name="Andreopoulos B."/>
            <person name="Lipzen A."/>
            <person name="Chen C."/>
            <person name="Yanf M."/>
            <person name="Daum C."/>
            <person name="Ng V."/>
            <person name="Clum A."/>
            <person name="Steindorff A."/>
            <person name="Ohm R."/>
            <person name="Martin F."/>
            <person name="Silar P."/>
            <person name="Natvig D."/>
            <person name="Lalanne C."/>
            <person name="Gautier V."/>
            <person name="Ament-Velasquez S.L."/>
            <person name="Kruys A."/>
            <person name="Hutchinson M.I."/>
            <person name="Powell A.J."/>
            <person name="Barry K."/>
            <person name="Miller A.N."/>
            <person name="Grigoriev I.V."/>
            <person name="Debuchy R."/>
            <person name="Gladieux P."/>
            <person name="Thoren M.H."/>
            <person name="Johannesson H."/>
        </authorList>
    </citation>
    <scope>NUCLEOTIDE SEQUENCE</scope>
    <source>
        <strain evidence="1">CBS 118394</strain>
    </source>
</reference>
<protein>
    <submittedName>
        <fullName evidence="1">Uncharacterized protein</fullName>
    </submittedName>
</protein>
<sequence length="225" mass="25309">MPHVSTRHWILFERQSVLLPRCGKHSCLGKASTARLRPEAGTTVPRLLHTTEIISWTGSRPHVLQQLIRTTQSSSPGRHNQEHARWISPPQAIGQPQLRSAAVIDGTHKKSTGFDLQQQMTPTIGDSEPAVIQYLQSIKECADKHKSATRSCTAISTAHRRLSQQYQDCFLVYQADPLTLDHTTCMYVLHETTSCQIKLAVIPAYMLARVLDICGLFRLFLVHRP</sequence>
<comment type="caution">
    <text evidence="1">The sequence shown here is derived from an EMBL/GenBank/DDBJ whole genome shotgun (WGS) entry which is preliminary data.</text>
</comment>
<name>A0AAE0HX87_9PEZI</name>
<dbReference type="EMBL" id="JAUEDM010000007">
    <property type="protein sequence ID" value="KAK3314247.1"/>
    <property type="molecule type" value="Genomic_DNA"/>
</dbReference>
<reference evidence="1" key="1">
    <citation type="journal article" date="2023" name="Mol. Phylogenet. Evol.">
        <title>Genome-scale phylogeny and comparative genomics of the fungal order Sordariales.</title>
        <authorList>
            <person name="Hensen N."/>
            <person name="Bonometti L."/>
            <person name="Westerberg I."/>
            <person name="Brannstrom I.O."/>
            <person name="Guillou S."/>
            <person name="Cros-Aarteil S."/>
            <person name="Calhoun S."/>
            <person name="Haridas S."/>
            <person name="Kuo A."/>
            <person name="Mondo S."/>
            <person name="Pangilinan J."/>
            <person name="Riley R."/>
            <person name="LaButti K."/>
            <person name="Andreopoulos B."/>
            <person name="Lipzen A."/>
            <person name="Chen C."/>
            <person name="Yan M."/>
            <person name="Daum C."/>
            <person name="Ng V."/>
            <person name="Clum A."/>
            <person name="Steindorff A."/>
            <person name="Ohm R.A."/>
            <person name="Martin F."/>
            <person name="Silar P."/>
            <person name="Natvig D.O."/>
            <person name="Lalanne C."/>
            <person name="Gautier V."/>
            <person name="Ament-Velasquez S.L."/>
            <person name="Kruys A."/>
            <person name="Hutchinson M.I."/>
            <person name="Powell A.J."/>
            <person name="Barry K."/>
            <person name="Miller A.N."/>
            <person name="Grigoriev I.V."/>
            <person name="Debuchy R."/>
            <person name="Gladieux P."/>
            <person name="Hiltunen Thoren M."/>
            <person name="Johannesson H."/>
        </authorList>
    </citation>
    <scope>NUCLEOTIDE SEQUENCE</scope>
    <source>
        <strain evidence="1">CBS 118394</strain>
    </source>
</reference>
<gene>
    <name evidence="1" type="ORF">B0H66DRAFT_375138</name>
</gene>
<accession>A0AAE0HX87</accession>
<evidence type="ECO:0000313" key="1">
    <source>
        <dbReference type="EMBL" id="KAK3314247.1"/>
    </source>
</evidence>
<dbReference type="AlphaFoldDB" id="A0AAE0HX87"/>
<organism evidence="1 2">
    <name type="scientific">Apodospora peruviana</name>
    <dbReference type="NCBI Taxonomy" id="516989"/>
    <lineage>
        <taxon>Eukaryota</taxon>
        <taxon>Fungi</taxon>
        <taxon>Dikarya</taxon>
        <taxon>Ascomycota</taxon>
        <taxon>Pezizomycotina</taxon>
        <taxon>Sordariomycetes</taxon>
        <taxon>Sordariomycetidae</taxon>
        <taxon>Sordariales</taxon>
        <taxon>Lasiosphaeriaceae</taxon>
        <taxon>Apodospora</taxon>
    </lineage>
</organism>
<proteinExistence type="predicted"/>
<dbReference type="Proteomes" id="UP001283341">
    <property type="component" value="Unassembled WGS sequence"/>
</dbReference>